<keyword evidence="2" id="KW-1185">Reference proteome</keyword>
<organism evidence="1 2">
    <name type="scientific">Herpetosiphon gulosus</name>
    <dbReference type="NCBI Taxonomy" id="1973496"/>
    <lineage>
        <taxon>Bacteria</taxon>
        <taxon>Bacillati</taxon>
        <taxon>Chloroflexota</taxon>
        <taxon>Chloroflexia</taxon>
        <taxon>Herpetosiphonales</taxon>
        <taxon>Herpetosiphonaceae</taxon>
        <taxon>Herpetosiphon</taxon>
    </lineage>
</organism>
<gene>
    <name evidence="1" type="ORF">Hgul01_01954</name>
</gene>
<sequence length="386" mass="43353">MSVRESLWTMDSFEEALFSINHGGAVITHLPRLVAGLPPSVAALWRQLFRVDVSHGTIHPPDRMHGWIERAFGSVEAVLHQEIIRVTNQWTLEGAIFNRIRGLRPQQGRYQSDIDQIIAASAGPQDEAGFCTPESGTPEDRFGRVRGRYCLSASNVAKFDGWHGVLIFDQHNPLNFNLERVEDYIQTAGRWFDAVHTADPQAVYPFFIWNCLWRSGASVIHGHAQMSVSHGMAYPKVELLRRTAEQYHNQHNANYFQDVWRVHRALGLGLNIHSDNTHGYVSLTPIKEKEVVLFGNDVQELAQYLYHVLDCFVTELGVQSFNVSITMPPLNDTPESWTNVPTIVRIVDRGDPNSRGSDIGAMELYAATVVASDPFNIANALAGRFP</sequence>
<evidence type="ECO:0000313" key="1">
    <source>
        <dbReference type="EMBL" id="GAA5528157.1"/>
    </source>
</evidence>
<reference evidence="1 2" key="1">
    <citation type="submission" date="2024-02" db="EMBL/GenBank/DDBJ databases">
        <title>Herpetosiphon gulosus NBRC 112829.</title>
        <authorList>
            <person name="Ichikawa N."/>
            <person name="Katano-Makiyama Y."/>
            <person name="Hidaka K."/>
        </authorList>
    </citation>
    <scope>NUCLEOTIDE SEQUENCE [LARGE SCALE GENOMIC DNA]</scope>
    <source>
        <strain evidence="1 2">NBRC 112829</strain>
    </source>
</reference>
<protein>
    <submittedName>
        <fullName evidence="1">Uncharacterized protein</fullName>
    </submittedName>
</protein>
<name>A0ABP9WY94_9CHLR</name>
<dbReference type="RefSeq" id="WP_345721771.1">
    <property type="nucleotide sequence ID" value="NZ_BAABRU010000006.1"/>
</dbReference>
<dbReference type="EMBL" id="BAABRU010000006">
    <property type="protein sequence ID" value="GAA5528157.1"/>
    <property type="molecule type" value="Genomic_DNA"/>
</dbReference>
<dbReference type="Proteomes" id="UP001428290">
    <property type="component" value="Unassembled WGS sequence"/>
</dbReference>
<comment type="caution">
    <text evidence="1">The sequence shown here is derived from an EMBL/GenBank/DDBJ whole genome shotgun (WGS) entry which is preliminary data.</text>
</comment>
<proteinExistence type="predicted"/>
<accession>A0ABP9WY94</accession>
<evidence type="ECO:0000313" key="2">
    <source>
        <dbReference type="Proteomes" id="UP001428290"/>
    </source>
</evidence>